<dbReference type="InterPro" id="IPR036249">
    <property type="entry name" value="Thioredoxin-like_sf"/>
</dbReference>
<keyword evidence="1" id="KW-1015">Disulfide bond</keyword>
<dbReference type="SUPFAM" id="SSF52833">
    <property type="entry name" value="Thioredoxin-like"/>
    <property type="match status" value="1"/>
</dbReference>
<dbReference type="PANTHER" id="PTHR42852:SF13">
    <property type="entry name" value="PROTEIN DIPZ"/>
    <property type="match status" value="1"/>
</dbReference>
<evidence type="ECO:0000313" key="4">
    <source>
        <dbReference type="Proteomes" id="UP000564644"/>
    </source>
</evidence>
<keyword evidence="4" id="KW-1185">Reference proteome</keyword>
<dbReference type="GO" id="GO:0016491">
    <property type="term" value="F:oxidoreductase activity"/>
    <property type="evidence" value="ECO:0007669"/>
    <property type="project" value="InterPro"/>
</dbReference>
<gene>
    <name evidence="3" type="ORF">H7C18_12665</name>
</gene>
<dbReference type="InterPro" id="IPR013766">
    <property type="entry name" value="Thioredoxin_domain"/>
</dbReference>
<evidence type="ECO:0000256" key="1">
    <source>
        <dbReference type="ARBA" id="ARBA00023157"/>
    </source>
</evidence>
<evidence type="ECO:0000259" key="2">
    <source>
        <dbReference type="PROSITE" id="PS51352"/>
    </source>
</evidence>
<dbReference type="Proteomes" id="UP000564644">
    <property type="component" value="Unassembled WGS sequence"/>
</dbReference>
<dbReference type="InterPro" id="IPR050553">
    <property type="entry name" value="Thioredoxin_ResA/DsbE_sf"/>
</dbReference>
<protein>
    <submittedName>
        <fullName evidence="3">AhpC/TSA family protein</fullName>
    </submittedName>
</protein>
<dbReference type="PANTHER" id="PTHR42852">
    <property type="entry name" value="THIOL:DISULFIDE INTERCHANGE PROTEIN DSBE"/>
    <property type="match status" value="1"/>
</dbReference>
<proteinExistence type="predicted"/>
<dbReference type="CDD" id="cd02970">
    <property type="entry name" value="PRX_like2"/>
    <property type="match status" value="1"/>
</dbReference>
<dbReference type="Pfam" id="PF00578">
    <property type="entry name" value="AhpC-TSA"/>
    <property type="match status" value="1"/>
</dbReference>
<comment type="caution">
    <text evidence="3">The sequence shown here is derived from an EMBL/GenBank/DDBJ whole genome shotgun (WGS) entry which is preliminary data.</text>
</comment>
<dbReference type="PROSITE" id="PS51352">
    <property type="entry name" value="THIOREDOXIN_2"/>
    <property type="match status" value="1"/>
</dbReference>
<dbReference type="AlphaFoldDB" id="A0A7X0VVA5"/>
<evidence type="ECO:0000313" key="3">
    <source>
        <dbReference type="EMBL" id="MBB6731766.1"/>
    </source>
</evidence>
<organism evidence="3 4">
    <name type="scientific">Cohnella zeiphila</name>
    <dbReference type="NCBI Taxonomy" id="2761120"/>
    <lineage>
        <taxon>Bacteria</taxon>
        <taxon>Bacillati</taxon>
        <taxon>Bacillota</taxon>
        <taxon>Bacilli</taxon>
        <taxon>Bacillales</taxon>
        <taxon>Paenibacillaceae</taxon>
        <taxon>Cohnella</taxon>
    </lineage>
</organism>
<accession>A0A7X0VVA5</accession>
<sequence>MTTHLQAGDLAPAFESADPNGTPVSLNAHRGRKLLLAFFRFSACGLCNLRVQQFIRRYPDWREKGLDVIAVFESPEESLRMIVGKQNTPFPLLADPKAELYDLYGVEVSEEKTKATMADPRKESVIAEIEAAGFKLTHEEGSNFERIPAEFLIDEEGVVCLAHYGNLIFDHLPLETVDRFAAGQPVG</sequence>
<name>A0A7X0VVA5_9BACL</name>
<dbReference type="EMBL" id="JACJVO010000015">
    <property type="protein sequence ID" value="MBB6731766.1"/>
    <property type="molecule type" value="Genomic_DNA"/>
</dbReference>
<reference evidence="3 4" key="1">
    <citation type="submission" date="2020-08" db="EMBL/GenBank/DDBJ databases">
        <title>Cohnella phylogeny.</title>
        <authorList>
            <person name="Dunlap C."/>
        </authorList>
    </citation>
    <scope>NUCLEOTIDE SEQUENCE [LARGE SCALE GENOMIC DNA]</scope>
    <source>
        <strain evidence="3 4">CBP 2801</strain>
    </source>
</reference>
<feature type="domain" description="Thioredoxin" evidence="2">
    <location>
        <begin position="5"/>
        <end position="182"/>
    </location>
</feature>
<dbReference type="GO" id="GO:0016209">
    <property type="term" value="F:antioxidant activity"/>
    <property type="evidence" value="ECO:0007669"/>
    <property type="project" value="InterPro"/>
</dbReference>
<dbReference type="InterPro" id="IPR000866">
    <property type="entry name" value="AhpC/TSA"/>
</dbReference>
<dbReference type="RefSeq" id="WP_185129438.1">
    <property type="nucleotide sequence ID" value="NZ_JACJVO010000015.1"/>
</dbReference>
<dbReference type="Gene3D" id="3.40.30.10">
    <property type="entry name" value="Glutaredoxin"/>
    <property type="match status" value="1"/>
</dbReference>